<dbReference type="AlphaFoldDB" id="A0A4S3PXX3"/>
<dbReference type="STRING" id="1033734.GCA_000285535_03785"/>
<evidence type="ECO:0000313" key="3">
    <source>
        <dbReference type="Proteomes" id="UP000306477"/>
    </source>
</evidence>
<dbReference type="RefSeq" id="WP_136378100.1">
    <property type="nucleotide sequence ID" value="NZ_SLUB01000003.1"/>
</dbReference>
<keyword evidence="3" id="KW-1185">Reference proteome</keyword>
<dbReference type="EMBL" id="SLUB01000003">
    <property type="protein sequence ID" value="THE14750.1"/>
    <property type="molecule type" value="Genomic_DNA"/>
</dbReference>
<evidence type="ECO:0008006" key="4">
    <source>
        <dbReference type="Google" id="ProtNLM"/>
    </source>
</evidence>
<proteinExistence type="predicted"/>
<protein>
    <recommendedName>
        <fullName evidence="4">YtpI family protein</fullName>
    </recommendedName>
</protein>
<dbReference type="Proteomes" id="UP000306477">
    <property type="component" value="Unassembled WGS sequence"/>
</dbReference>
<keyword evidence="1" id="KW-0472">Membrane</keyword>
<dbReference type="OrthoDB" id="2453019at2"/>
<keyword evidence="1" id="KW-1133">Transmembrane helix</keyword>
<accession>A0A4S3PXX3</accession>
<feature type="transmembrane region" description="Helical" evidence="1">
    <location>
        <begin position="6"/>
        <end position="22"/>
    </location>
</feature>
<evidence type="ECO:0000313" key="2">
    <source>
        <dbReference type="EMBL" id="THE14750.1"/>
    </source>
</evidence>
<comment type="caution">
    <text evidence="2">The sequence shown here is derived from an EMBL/GenBank/DDBJ whole genome shotgun (WGS) entry which is preliminary data.</text>
</comment>
<dbReference type="Pfam" id="PF14007">
    <property type="entry name" value="YtpI"/>
    <property type="match status" value="1"/>
</dbReference>
<name>A0A4S3PXX3_9BACI</name>
<keyword evidence="1" id="KW-0812">Transmembrane</keyword>
<organism evidence="2 3">
    <name type="scientific">Bacillus timonensis</name>
    <dbReference type="NCBI Taxonomy" id="1033734"/>
    <lineage>
        <taxon>Bacteria</taxon>
        <taxon>Bacillati</taxon>
        <taxon>Bacillota</taxon>
        <taxon>Bacilli</taxon>
        <taxon>Bacillales</taxon>
        <taxon>Bacillaceae</taxon>
        <taxon>Bacillus</taxon>
    </lineage>
</organism>
<feature type="transmembrane region" description="Helical" evidence="1">
    <location>
        <begin position="34"/>
        <end position="55"/>
    </location>
</feature>
<feature type="transmembrane region" description="Helical" evidence="1">
    <location>
        <begin position="61"/>
        <end position="81"/>
    </location>
</feature>
<sequence>MKILVLFIIFALVFYFYYKTKYFRTRRPVEKQWLSAKSSMALGLFVGLFGLNAFFVHPSTISYVIGTILIIVGGGSTWAGFRAYKHYQPLVIKEAEQK</sequence>
<evidence type="ECO:0000256" key="1">
    <source>
        <dbReference type="SAM" id="Phobius"/>
    </source>
</evidence>
<dbReference type="InterPro" id="IPR025618">
    <property type="entry name" value="YtpI"/>
</dbReference>
<gene>
    <name evidence="2" type="ORF">E1I69_02710</name>
</gene>
<reference evidence="2 3" key="1">
    <citation type="journal article" date="2019" name="Indoor Air">
        <title>Impacts of indoor surface finishes on bacterial viability.</title>
        <authorList>
            <person name="Hu J."/>
            <person name="Maamar S.B."/>
            <person name="Glawe A.J."/>
            <person name="Gottel N."/>
            <person name="Gilbert J.A."/>
            <person name="Hartmann E.M."/>
        </authorList>
    </citation>
    <scope>NUCLEOTIDE SEQUENCE [LARGE SCALE GENOMIC DNA]</scope>
    <source>
        <strain evidence="2 3">AF060A6</strain>
    </source>
</reference>